<dbReference type="AlphaFoldDB" id="A0A5K3F6P1"/>
<evidence type="ECO:0000313" key="1">
    <source>
        <dbReference type="WBParaSite" id="MCU_005949-RA"/>
    </source>
</evidence>
<organism evidence="1">
    <name type="scientific">Mesocestoides corti</name>
    <name type="common">Flatworm</name>
    <dbReference type="NCBI Taxonomy" id="53468"/>
    <lineage>
        <taxon>Eukaryota</taxon>
        <taxon>Metazoa</taxon>
        <taxon>Spiralia</taxon>
        <taxon>Lophotrochozoa</taxon>
        <taxon>Platyhelminthes</taxon>
        <taxon>Cestoda</taxon>
        <taxon>Eucestoda</taxon>
        <taxon>Cyclophyllidea</taxon>
        <taxon>Mesocestoididae</taxon>
        <taxon>Mesocestoides</taxon>
    </lineage>
</organism>
<sequence length="99" mass="11495">MFPFRSSSDDDCDKLYELTRKLFFEHQNLGEDTNLTPETFRDLRRGNLVQFRVLNVNDDIEEELIGYIASTEDMDLNFGGCGIYVDHLYICKSFISLLG</sequence>
<dbReference type="SUPFAM" id="SSF55729">
    <property type="entry name" value="Acyl-CoA N-acyltransferases (Nat)"/>
    <property type="match status" value="1"/>
</dbReference>
<proteinExistence type="predicted"/>
<dbReference type="Gene3D" id="3.40.630.30">
    <property type="match status" value="1"/>
</dbReference>
<dbReference type="WBParaSite" id="MCU_005949-RA">
    <property type="protein sequence ID" value="MCU_005949-RA"/>
    <property type="gene ID" value="MCU_005949"/>
</dbReference>
<protein>
    <submittedName>
        <fullName evidence="1">N-acetyltransferase domain-containing protein</fullName>
    </submittedName>
</protein>
<dbReference type="InterPro" id="IPR016181">
    <property type="entry name" value="Acyl_CoA_acyltransferase"/>
</dbReference>
<name>A0A5K3F6P1_MESCO</name>
<accession>A0A5K3F6P1</accession>
<reference evidence="1" key="1">
    <citation type="submission" date="2019-11" db="UniProtKB">
        <authorList>
            <consortium name="WormBaseParasite"/>
        </authorList>
    </citation>
    <scope>IDENTIFICATION</scope>
</reference>